<proteinExistence type="predicted"/>
<accession>A0A0F9K9Z0</accession>
<feature type="non-terminal residue" evidence="1">
    <location>
        <position position="1"/>
    </location>
</feature>
<comment type="caution">
    <text evidence="1">The sequence shown here is derived from an EMBL/GenBank/DDBJ whole genome shotgun (WGS) entry which is preliminary data.</text>
</comment>
<sequence length="364" mass="38787">AEGDSLPQATPGNTDLAQVGFNWHYFKVALSGQAMITTQGGSRFAVIEALTEEIDTKQQAFAQSLNRQTTGDGLARLCQADGDDDGGGNVTVDNASGWSGYANSDVNGARHLTVNELIQFRTSGGSVHDAGLLITAITPGAFPSTSAILALSGTSTSIADGDYAYIALSTTASNDNYSHEMPGVKGLIDDASINTSTQGINSDTYPEWRSQVGYGASPGTAEALTSLRMNEMATQIEVVSHGDTSFMAASPGVWNTYANLEDQNNTIMNAGTFDAKWPALNFNGKNLFRDPYLADEIYYIDSSTIAFYQPGSPGWIDMGGGSQNQTLDKDQLFATYRHYLTMGITNRAKNGKLTDITVISKTKI</sequence>
<evidence type="ECO:0000313" key="1">
    <source>
        <dbReference type="EMBL" id="KKM18903.1"/>
    </source>
</evidence>
<reference evidence="1" key="1">
    <citation type="journal article" date="2015" name="Nature">
        <title>Complex archaea that bridge the gap between prokaryotes and eukaryotes.</title>
        <authorList>
            <person name="Spang A."/>
            <person name="Saw J.H."/>
            <person name="Jorgensen S.L."/>
            <person name="Zaremba-Niedzwiedzka K."/>
            <person name="Martijn J."/>
            <person name="Lind A.E."/>
            <person name="van Eijk R."/>
            <person name="Schleper C."/>
            <person name="Guy L."/>
            <person name="Ettema T.J."/>
        </authorList>
    </citation>
    <scope>NUCLEOTIDE SEQUENCE</scope>
</reference>
<dbReference type="AlphaFoldDB" id="A0A0F9K9Z0"/>
<protein>
    <submittedName>
        <fullName evidence="1">Uncharacterized protein</fullName>
    </submittedName>
</protein>
<dbReference type="InterPro" id="IPR049718">
    <property type="entry name" value="AKO59007-like"/>
</dbReference>
<name>A0A0F9K9Z0_9ZZZZ</name>
<organism evidence="1">
    <name type="scientific">marine sediment metagenome</name>
    <dbReference type="NCBI Taxonomy" id="412755"/>
    <lineage>
        <taxon>unclassified sequences</taxon>
        <taxon>metagenomes</taxon>
        <taxon>ecological metagenomes</taxon>
    </lineage>
</organism>
<dbReference type="NCBIfam" id="NF033394">
    <property type="entry name" value="capsid_maj_Podo"/>
    <property type="match status" value="1"/>
</dbReference>
<dbReference type="EMBL" id="LAZR01014115">
    <property type="protein sequence ID" value="KKM18903.1"/>
    <property type="molecule type" value="Genomic_DNA"/>
</dbReference>
<gene>
    <name evidence="1" type="ORF">LCGC14_1661040</name>
</gene>